<dbReference type="InterPro" id="IPR023188">
    <property type="entry name" value="DPS_DNA-bd_CS"/>
</dbReference>
<name>A0A9E7C1Y1_9ACTN</name>
<dbReference type="Proteomes" id="UP001162834">
    <property type="component" value="Chromosome"/>
</dbReference>
<dbReference type="RefSeq" id="WP_259311229.1">
    <property type="nucleotide sequence ID" value="NZ_CP087164.1"/>
</dbReference>
<evidence type="ECO:0000313" key="5">
    <source>
        <dbReference type="Proteomes" id="UP001162834"/>
    </source>
</evidence>
<dbReference type="PANTHER" id="PTHR42932:SF2">
    <property type="entry name" value="DNA PROTECTION DURING STARVATION PROTEIN 1"/>
    <property type="match status" value="1"/>
</dbReference>
<reference evidence="4" key="1">
    <citation type="journal article" date="2022" name="Int. J. Syst. Evol. Microbiol.">
        <title>Pseudomonas aegrilactucae sp. nov. and Pseudomonas morbosilactucae sp. nov., pathogens causing bacterial rot of lettuce in Japan.</title>
        <authorList>
            <person name="Sawada H."/>
            <person name="Fujikawa T."/>
            <person name="Satou M."/>
        </authorList>
    </citation>
    <scope>NUCLEOTIDE SEQUENCE</scope>
    <source>
        <strain evidence="4">0166_1</strain>
    </source>
</reference>
<dbReference type="InterPro" id="IPR008331">
    <property type="entry name" value="Ferritin_DPS_dom"/>
</dbReference>
<dbReference type="PRINTS" id="PR01346">
    <property type="entry name" value="HELNAPAPROT"/>
</dbReference>
<dbReference type="InterPro" id="IPR002177">
    <property type="entry name" value="DPS_DNA-bd"/>
</dbReference>
<dbReference type="Pfam" id="PF00210">
    <property type="entry name" value="Ferritin"/>
    <property type="match status" value="1"/>
</dbReference>
<accession>A0A9E7C1Y1</accession>
<dbReference type="PIRSF" id="PIRSF005900">
    <property type="entry name" value="Dps"/>
    <property type="match status" value="1"/>
</dbReference>
<keyword evidence="5" id="KW-1185">Reference proteome</keyword>
<dbReference type="CDD" id="cd01043">
    <property type="entry name" value="DPS"/>
    <property type="match status" value="1"/>
</dbReference>
<dbReference type="AlphaFoldDB" id="A0A9E7C1Y1"/>
<dbReference type="GO" id="GO:0016722">
    <property type="term" value="F:oxidoreductase activity, acting on metal ions"/>
    <property type="evidence" value="ECO:0007669"/>
    <property type="project" value="InterPro"/>
</dbReference>
<dbReference type="PROSITE" id="PS00818">
    <property type="entry name" value="DPS_1"/>
    <property type="match status" value="1"/>
</dbReference>
<protein>
    <submittedName>
        <fullName evidence="4">Fine tangled pili major subunit</fullName>
    </submittedName>
</protein>
<gene>
    <name evidence="4" type="primary">ftpA</name>
    <name evidence="4" type="ORF">DSM104329_03584</name>
</gene>
<dbReference type="GO" id="GO:0008199">
    <property type="term" value="F:ferric iron binding"/>
    <property type="evidence" value="ECO:0007669"/>
    <property type="project" value="InterPro"/>
</dbReference>
<dbReference type="PANTHER" id="PTHR42932">
    <property type="entry name" value="GENERAL STRESS PROTEIN 20U"/>
    <property type="match status" value="1"/>
</dbReference>
<organism evidence="4 5">
    <name type="scientific">Capillimicrobium parvum</name>
    <dbReference type="NCBI Taxonomy" id="2884022"/>
    <lineage>
        <taxon>Bacteria</taxon>
        <taxon>Bacillati</taxon>
        <taxon>Actinomycetota</taxon>
        <taxon>Thermoleophilia</taxon>
        <taxon>Solirubrobacterales</taxon>
        <taxon>Capillimicrobiaceae</taxon>
        <taxon>Capillimicrobium</taxon>
    </lineage>
</organism>
<evidence type="ECO:0000256" key="2">
    <source>
        <dbReference type="RuleBase" id="RU003875"/>
    </source>
</evidence>
<comment type="similarity">
    <text evidence="1 2">Belongs to the Dps family.</text>
</comment>
<evidence type="ECO:0000259" key="3">
    <source>
        <dbReference type="Pfam" id="PF00210"/>
    </source>
</evidence>
<dbReference type="InterPro" id="IPR012347">
    <property type="entry name" value="Ferritin-like"/>
</dbReference>
<feature type="domain" description="Ferritin/DPS" evidence="3">
    <location>
        <begin position="25"/>
        <end position="162"/>
    </location>
</feature>
<dbReference type="EMBL" id="CP087164">
    <property type="protein sequence ID" value="UGS37169.1"/>
    <property type="molecule type" value="Genomic_DNA"/>
</dbReference>
<dbReference type="Gene3D" id="1.20.1260.10">
    <property type="match status" value="1"/>
</dbReference>
<dbReference type="InterPro" id="IPR009078">
    <property type="entry name" value="Ferritin-like_SF"/>
</dbReference>
<evidence type="ECO:0000256" key="1">
    <source>
        <dbReference type="ARBA" id="ARBA00009497"/>
    </source>
</evidence>
<sequence>MASPSTSSHLPALAEPHSRAAIAHELESTMQELVDLSLIGKQLHWAVIGHAFRPVHQELDELVASWRDLADVVAERAVALGYVPDGQARAVAAGSPLSQVTAEATESHVVVRAITDRIAQVSETARERMDRIAERDAVSQDVLVDVVRTLEHQQWMLRAQLSDRV</sequence>
<dbReference type="SUPFAM" id="SSF47240">
    <property type="entry name" value="Ferritin-like"/>
    <property type="match status" value="1"/>
</dbReference>
<dbReference type="KEGG" id="sbae:DSM104329_03584"/>
<evidence type="ECO:0000313" key="4">
    <source>
        <dbReference type="EMBL" id="UGS37169.1"/>
    </source>
</evidence>
<proteinExistence type="inferred from homology"/>